<feature type="transmembrane region" description="Helical" evidence="1">
    <location>
        <begin position="79"/>
        <end position="108"/>
    </location>
</feature>
<sequence>MNKYLTIFFLYFSPLKSSGRRGRFFTACGRTIRPILTKSIVLCVLSRGNFNTKFQASSSFFYRLIWLSKSGYVLCRKNTFFVVVILYFTFFLFILNVYLLYIFILFILNEI</sequence>
<organism evidence="2">
    <name type="scientific">Cacopsylla melanoneura</name>
    <dbReference type="NCBI Taxonomy" id="428564"/>
    <lineage>
        <taxon>Eukaryota</taxon>
        <taxon>Metazoa</taxon>
        <taxon>Ecdysozoa</taxon>
        <taxon>Arthropoda</taxon>
        <taxon>Hexapoda</taxon>
        <taxon>Insecta</taxon>
        <taxon>Pterygota</taxon>
        <taxon>Neoptera</taxon>
        <taxon>Paraneoptera</taxon>
        <taxon>Hemiptera</taxon>
        <taxon>Sternorrhyncha</taxon>
        <taxon>Psylloidea</taxon>
        <taxon>Psyllidae</taxon>
        <taxon>Psyllinae</taxon>
        <taxon>Cacopsylla</taxon>
    </lineage>
</organism>
<evidence type="ECO:0000313" key="2">
    <source>
        <dbReference type="EMBL" id="CAG6693904.1"/>
    </source>
</evidence>
<dbReference type="EMBL" id="HBUF01315221">
    <property type="protein sequence ID" value="CAG6693904.1"/>
    <property type="molecule type" value="Transcribed_RNA"/>
</dbReference>
<protein>
    <submittedName>
        <fullName evidence="2">Uncharacterized protein</fullName>
    </submittedName>
</protein>
<proteinExistence type="predicted"/>
<keyword evidence="1" id="KW-0812">Transmembrane</keyword>
<reference evidence="2" key="1">
    <citation type="submission" date="2021-05" db="EMBL/GenBank/DDBJ databases">
        <authorList>
            <person name="Alioto T."/>
            <person name="Alioto T."/>
            <person name="Gomez Garrido J."/>
        </authorList>
    </citation>
    <scope>NUCLEOTIDE SEQUENCE</scope>
</reference>
<dbReference type="AlphaFoldDB" id="A0A8D8XGB7"/>
<evidence type="ECO:0000256" key="1">
    <source>
        <dbReference type="SAM" id="Phobius"/>
    </source>
</evidence>
<name>A0A8D8XGB7_9HEMI</name>
<keyword evidence="1" id="KW-1133">Transmembrane helix</keyword>
<keyword evidence="1" id="KW-0472">Membrane</keyword>
<accession>A0A8D8XGB7</accession>